<dbReference type="STRING" id="375760.SAMN04488073_3240"/>
<accession>A0A1I6HZN1</accession>
<sequence length="184" mass="20929">MVLLALLFTFGSLAYWLLIQPQQDLNRQLAEWGRQYHRALTFEARREGLERQLERWQAALADNQAMLLRERSFSLAAAALQERLKSVVSLHDPAQRRCAIQQQRNVATKGDGPFTRVTVNVALNCHLEELQAVLYDLEASTPVMVLDNLTINRRSRDDLALSTQFDLSGFIRPDANGEPEGDPR</sequence>
<gene>
    <name evidence="2" type="ORF">SAMN04488073_3240</name>
</gene>
<organism evidence="2 3">
    <name type="scientific">Marinobacter gudaonensis</name>
    <dbReference type="NCBI Taxonomy" id="375760"/>
    <lineage>
        <taxon>Bacteria</taxon>
        <taxon>Pseudomonadati</taxon>
        <taxon>Pseudomonadota</taxon>
        <taxon>Gammaproteobacteria</taxon>
        <taxon>Pseudomonadales</taxon>
        <taxon>Marinobacteraceae</taxon>
        <taxon>Marinobacter</taxon>
    </lineage>
</organism>
<dbReference type="Pfam" id="PF10741">
    <property type="entry name" value="T2SSM_b"/>
    <property type="match status" value="1"/>
</dbReference>
<dbReference type="EMBL" id="FOYV01000004">
    <property type="protein sequence ID" value="SFR59915.1"/>
    <property type="molecule type" value="Genomic_DNA"/>
</dbReference>
<feature type="coiled-coil region" evidence="1">
    <location>
        <begin position="39"/>
        <end position="66"/>
    </location>
</feature>
<keyword evidence="3" id="KW-1185">Reference proteome</keyword>
<evidence type="ECO:0000256" key="1">
    <source>
        <dbReference type="SAM" id="Coils"/>
    </source>
</evidence>
<dbReference type="AlphaFoldDB" id="A0A1I6HZN1"/>
<dbReference type="NCBIfam" id="NF040576">
    <property type="entry name" value="T2SS_GspM_XpsM"/>
    <property type="match status" value="1"/>
</dbReference>
<evidence type="ECO:0000313" key="2">
    <source>
        <dbReference type="EMBL" id="SFR59915.1"/>
    </source>
</evidence>
<reference evidence="3" key="1">
    <citation type="submission" date="2016-10" db="EMBL/GenBank/DDBJ databases">
        <authorList>
            <person name="Varghese N."/>
            <person name="Submissions S."/>
        </authorList>
    </citation>
    <scope>NUCLEOTIDE SEQUENCE [LARGE SCALE GENOMIC DNA]</scope>
    <source>
        <strain evidence="3">CGMCC 1.6294</strain>
    </source>
</reference>
<proteinExistence type="predicted"/>
<keyword evidence="1" id="KW-0175">Coiled coil</keyword>
<protein>
    <submittedName>
        <fullName evidence="2">General secretion pathway protein M</fullName>
    </submittedName>
</protein>
<dbReference type="InterPro" id="IPR034756">
    <property type="entry name" value="T2SSM_b"/>
</dbReference>
<name>A0A1I6HZN1_9GAMM</name>
<dbReference type="Proteomes" id="UP000199290">
    <property type="component" value="Unassembled WGS sequence"/>
</dbReference>
<evidence type="ECO:0000313" key="3">
    <source>
        <dbReference type="Proteomes" id="UP000199290"/>
    </source>
</evidence>